<feature type="transmembrane region" description="Helical" evidence="7">
    <location>
        <begin position="42"/>
        <end position="63"/>
    </location>
</feature>
<feature type="transmembrane region" description="Helical" evidence="7">
    <location>
        <begin position="246"/>
        <end position="270"/>
    </location>
</feature>
<keyword evidence="4 7" id="KW-0812">Transmembrane</keyword>
<protein>
    <recommendedName>
        <fullName evidence="7">UPF0056 membrane protein</fullName>
    </recommendedName>
</protein>
<name>A0ABW2ZN80_9MICO</name>
<evidence type="ECO:0000256" key="2">
    <source>
        <dbReference type="ARBA" id="ARBA00009784"/>
    </source>
</evidence>
<proteinExistence type="inferred from homology"/>
<feature type="transmembrane region" description="Helical" evidence="7">
    <location>
        <begin position="211"/>
        <end position="234"/>
    </location>
</feature>
<reference evidence="9" key="1">
    <citation type="journal article" date="2019" name="Int. J. Syst. Evol. Microbiol.">
        <title>The Global Catalogue of Microorganisms (GCM) 10K type strain sequencing project: providing services to taxonomists for standard genome sequencing and annotation.</title>
        <authorList>
            <consortium name="The Broad Institute Genomics Platform"/>
            <consortium name="The Broad Institute Genome Sequencing Center for Infectious Disease"/>
            <person name="Wu L."/>
            <person name="Ma J."/>
        </authorList>
    </citation>
    <scope>NUCLEOTIDE SEQUENCE [LARGE SCALE GENOMIC DNA]</scope>
    <source>
        <strain evidence="9">CCUG 50754</strain>
    </source>
</reference>
<keyword evidence="5 7" id="KW-1133">Transmembrane helix</keyword>
<comment type="subcellular location">
    <subcellularLocation>
        <location evidence="1 7">Cell membrane</location>
        <topology evidence="1 7">Multi-pass membrane protein</topology>
    </subcellularLocation>
</comment>
<keyword evidence="9" id="KW-1185">Reference proteome</keyword>
<dbReference type="RefSeq" id="WP_378753673.1">
    <property type="nucleotide sequence ID" value="NZ_JBHSSV010000018.1"/>
</dbReference>
<dbReference type="InterPro" id="IPR002771">
    <property type="entry name" value="Multi_antbiot-R_MarC"/>
</dbReference>
<keyword evidence="3" id="KW-1003">Cell membrane</keyword>
<keyword evidence="6 7" id="KW-0472">Membrane</keyword>
<evidence type="ECO:0000256" key="5">
    <source>
        <dbReference type="ARBA" id="ARBA00022989"/>
    </source>
</evidence>
<accession>A0ABW2ZN80</accession>
<dbReference type="PANTHER" id="PTHR33508:SF1">
    <property type="entry name" value="UPF0056 MEMBRANE PROTEIN YHCE"/>
    <property type="match status" value="1"/>
</dbReference>
<evidence type="ECO:0000256" key="6">
    <source>
        <dbReference type="ARBA" id="ARBA00023136"/>
    </source>
</evidence>
<feature type="transmembrane region" description="Helical" evidence="7">
    <location>
        <begin position="6"/>
        <end position="30"/>
    </location>
</feature>
<evidence type="ECO:0000256" key="1">
    <source>
        <dbReference type="ARBA" id="ARBA00004651"/>
    </source>
</evidence>
<organism evidence="8 9">
    <name type="scientific">Microbacterium koreense</name>
    <dbReference type="NCBI Taxonomy" id="323761"/>
    <lineage>
        <taxon>Bacteria</taxon>
        <taxon>Bacillati</taxon>
        <taxon>Actinomycetota</taxon>
        <taxon>Actinomycetes</taxon>
        <taxon>Micrococcales</taxon>
        <taxon>Microbacteriaceae</taxon>
        <taxon>Microbacterium</taxon>
    </lineage>
</organism>
<evidence type="ECO:0000256" key="3">
    <source>
        <dbReference type="ARBA" id="ARBA00022475"/>
    </source>
</evidence>
<evidence type="ECO:0000256" key="4">
    <source>
        <dbReference type="ARBA" id="ARBA00022692"/>
    </source>
</evidence>
<dbReference type="Proteomes" id="UP001597042">
    <property type="component" value="Unassembled WGS sequence"/>
</dbReference>
<evidence type="ECO:0000256" key="7">
    <source>
        <dbReference type="RuleBase" id="RU362048"/>
    </source>
</evidence>
<dbReference type="EMBL" id="JBHTIM010000001">
    <property type="protein sequence ID" value="MFD0779764.1"/>
    <property type="molecule type" value="Genomic_DNA"/>
</dbReference>
<dbReference type="PANTHER" id="PTHR33508">
    <property type="entry name" value="UPF0056 MEMBRANE PROTEIN YHCE"/>
    <property type="match status" value="1"/>
</dbReference>
<dbReference type="Pfam" id="PF01914">
    <property type="entry name" value="MarC"/>
    <property type="match status" value="2"/>
</dbReference>
<comment type="similarity">
    <text evidence="2 7">Belongs to the UPF0056 (MarC) family.</text>
</comment>
<evidence type="ECO:0000313" key="9">
    <source>
        <dbReference type="Proteomes" id="UP001597042"/>
    </source>
</evidence>
<sequence>MDSHIVGFVAVFGAMFAIANPFSGIPFFLGYTSPLSGVVEKLLAALITVATVWVGGVIVLFAGNAVLGFFGIDIAGLRVGGGFVILLSGLAMMNTHVDDTKKSGRSLWRVVHDLVRRGHSAAHAAASVHASSPDAAASLATNAASAPSGAVGEAVTRSVTGTDAAPVTEKQQSAGRRAAFLTLMFPFAIPMILGPGFMSTILIAAADNPAMTVFLALTANVAITFVVFALGTPIRAVLGTFGMNILLRLVGLIVIILAFEIMAAGLTTLLPGLAGTGSGS</sequence>
<comment type="caution">
    <text evidence="7">Lacks conserved residue(s) required for the propagation of feature annotation.</text>
</comment>
<gene>
    <name evidence="8" type="ORF">ACFQZV_00440</name>
</gene>
<feature type="transmembrane region" description="Helical" evidence="7">
    <location>
        <begin position="180"/>
        <end position="205"/>
    </location>
</feature>
<comment type="caution">
    <text evidence="8">The sequence shown here is derived from an EMBL/GenBank/DDBJ whole genome shotgun (WGS) entry which is preliminary data.</text>
</comment>
<evidence type="ECO:0000313" key="8">
    <source>
        <dbReference type="EMBL" id="MFD0779764.1"/>
    </source>
</evidence>